<proteinExistence type="predicted"/>
<protein>
    <submittedName>
        <fullName evidence="2">Uncharacterized protein</fullName>
    </submittedName>
</protein>
<dbReference type="AlphaFoldDB" id="A0A645B3I1"/>
<feature type="compositionally biased region" description="Basic and acidic residues" evidence="1">
    <location>
        <begin position="25"/>
        <end position="48"/>
    </location>
</feature>
<accession>A0A645B3I1</accession>
<reference evidence="2" key="1">
    <citation type="submission" date="2019-08" db="EMBL/GenBank/DDBJ databases">
        <authorList>
            <person name="Kucharzyk K."/>
            <person name="Murdoch R.W."/>
            <person name="Higgins S."/>
            <person name="Loffler F."/>
        </authorList>
    </citation>
    <scope>NUCLEOTIDE SEQUENCE</scope>
</reference>
<feature type="region of interest" description="Disordered" evidence="1">
    <location>
        <begin position="25"/>
        <end position="59"/>
    </location>
</feature>
<name>A0A645B3I1_9ZZZZ</name>
<evidence type="ECO:0000256" key="1">
    <source>
        <dbReference type="SAM" id="MobiDB-lite"/>
    </source>
</evidence>
<evidence type="ECO:0000313" key="2">
    <source>
        <dbReference type="EMBL" id="MPM59957.1"/>
    </source>
</evidence>
<organism evidence="2">
    <name type="scientific">bioreactor metagenome</name>
    <dbReference type="NCBI Taxonomy" id="1076179"/>
    <lineage>
        <taxon>unclassified sequences</taxon>
        <taxon>metagenomes</taxon>
        <taxon>ecological metagenomes</taxon>
    </lineage>
</organism>
<gene>
    <name evidence="2" type="ORF">SDC9_106803</name>
</gene>
<dbReference type="EMBL" id="VSSQ01017547">
    <property type="protein sequence ID" value="MPM59957.1"/>
    <property type="molecule type" value="Genomic_DNA"/>
</dbReference>
<sequence>MCNCPYFLLNLCDGAIEKTVEQECQKDAEEQHKDEDDCQKSEVERSLESDLVGAETLRK</sequence>
<comment type="caution">
    <text evidence="2">The sequence shown here is derived from an EMBL/GenBank/DDBJ whole genome shotgun (WGS) entry which is preliminary data.</text>
</comment>